<evidence type="ECO:0000313" key="1">
    <source>
        <dbReference type="EMBL" id="QHR91757.1"/>
    </source>
</evidence>
<keyword evidence="1" id="KW-0496">Mitochondrion</keyword>
<gene>
    <name evidence="1" type="primary">orf05825</name>
    <name evidence="1" type="ORF">Q903MT_gene5793</name>
</gene>
<dbReference type="EMBL" id="MK697702">
    <property type="protein sequence ID" value="QHR91757.1"/>
    <property type="molecule type" value="Genomic_DNA"/>
</dbReference>
<geneLocation type="mitochondrion" evidence="1"/>
<organism evidence="1">
    <name type="scientific">Picea sitchensis</name>
    <name type="common">Sitka spruce</name>
    <name type="synonym">Pinus sitchensis</name>
    <dbReference type="NCBI Taxonomy" id="3332"/>
    <lineage>
        <taxon>Eukaryota</taxon>
        <taxon>Viridiplantae</taxon>
        <taxon>Streptophyta</taxon>
        <taxon>Embryophyta</taxon>
        <taxon>Tracheophyta</taxon>
        <taxon>Spermatophyta</taxon>
        <taxon>Pinopsida</taxon>
        <taxon>Pinidae</taxon>
        <taxon>Conifers I</taxon>
        <taxon>Pinales</taxon>
        <taxon>Pinaceae</taxon>
        <taxon>Picea</taxon>
    </lineage>
</organism>
<proteinExistence type="predicted"/>
<protein>
    <submittedName>
        <fullName evidence="1">Uncharacterized protein</fullName>
    </submittedName>
</protein>
<accession>A0A6B9XYQ3</accession>
<sequence length="55" mass="6531">MTTLQEHQRMERHVIGQLLRVTKARLKEYIATPTRDMSLINSLEIFVTTRFNSRV</sequence>
<name>A0A6B9XYQ3_PICSI</name>
<reference evidence="1" key="1">
    <citation type="submission" date="2019-03" db="EMBL/GenBank/DDBJ databases">
        <title>Largest Complete Mitochondrial Genome of a Gymnosperm, Sitka Spruce (Picea sitchensis), Indicates Complex Physical Structure.</title>
        <authorList>
            <person name="Jackman S.D."/>
            <person name="Coombe L."/>
            <person name="Warren R."/>
            <person name="Kirk H."/>
            <person name="Trinh E."/>
            <person name="McLeod T."/>
            <person name="Pleasance S."/>
            <person name="Pandoh P."/>
            <person name="Zhao Y."/>
            <person name="Coope R."/>
            <person name="Bousquet J."/>
            <person name="Bohlmann J.C."/>
            <person name="Jones S.J.M."/>
            <person name="Birol I."/>
        </authorList>
    </citation>
    <scope>NUCLEOTIDE SEQUENCE</scope>
    <source>
        <strain evidence="1">Q903</strain>
    </source>
</reference>
<dbReference type="AlphaFoldDB" id="A0A6B9XYQ3"/>